<proteinExistence type="inferred from homology"/>
<dbReference type="PANTHER" id="PTHR47909:SF2">
    <property type="entry name" value="GPI INOSITOL-DEACYLASE"/>
    <property type="match status" value="1"/>
</dbReference>
<protein>
    <recommendedName>
        <fullName evidence="1">GPI inositol-deacylase</fullName>
        <ecNumber evidence="1">3.1.-.-</ecNumber>
    </recommendedName>
</protein>
<dbReference type="Proteomes" id="UP000751190">
    <property type="component" value="Unassembled WGS sequence"/>
</dbReference>
<comment type="function">
    <text evidence="1">Involved in inositol deacylation of GPI-anchored proteins which plays important roles in the quality control and ER-associated degradation of GPI-anchored proteins.</text>
</comment>
<evidence type="ECO:0000259" key="2">
    <source>
        <dbReference type="Pfam" id="PF07819"/>
    </source>
</evidence>
<organism evidence="3 4">
    <name type="scientific">Diacronema lutheri</name>
    <name type="common">Unicellular marine alga</name>
    <name type="synonym">Monochrysis lutheri</name>
    <dbReference type="NCBI Taxonomy" id="2081491"/>
    <lineage>
        <taxon>Eukaryota</taxon>
        <taxon>Haptista</taxon>
        <taxon>Haptophyta</taxon>
        <taxon>Pavlovophyceae</taxon>
        <taxon>Pavlovales</taxon>
        <taxon>Pavlovaceae</taxon>
        <taxon>Diacronema</taxon>
    </lineage>
</organism>
<dbReference type="SUPFAM" id="SSF53474">
    <property type="entry name" value="alpha/beta-Hydrolases"/>
    <property type="match status" value="1"/>
</dbReference>
<name>A0A8J5XRU6_DIALT</name>
<sequence>MAPWVWICALGAGSHGGVRVGARRALRPVTISARAEPPPHIIICPGFGNDMVDYVAPLGSPQSEGLCAALARRGYVASVLQVARGDWLRVAGGLRDWAFVRGLGTPTGPAFRWYVERLRAAADAEAERSGARVVLLGHSAGGWLARAALANNEWAGDGRTSDSVVRALVTLGSPHLPPPPELRDQTFGVLRHVDRAFPGAHLSGVGYATVASDAIVGDADAQRGSAERYAHGSYEMVCGRGAVPGDGVVPTCSAHLAGAAMQLTLDAAVHSINEPGTASPTSRWYGSEGVIDDWLLPAERVLGLPTRAPPREPSPLGAAQ</sequence>
<keyword evidence="1" id="KW-0813">Transport</keyword>
<dbReference type="AlphaFoldDB" id="A0A8J5XRU6"/>
<evidence type="ECO:0000313" key="4">
    <source>
        <dbReference type="Proteomes" id="UP000751190"/>
    </source>
</evidence>
<reference evidence="3" key="1">
    <citation type="submission" date="2021-05" db="EMBL/GenBank/DDBJ databases">
        <title>The genome of the haptophyte Pavlova lutheri (Diacronema luteri, Pavlovales) - a model for lipid biosynthesis in eukaryotic algae.</title>
        <authorList>
            <person name="Hulatt C.J."/>
            <person name="Posewitz M.C."/>
        </authorList>
    </citation>
    <scope>NUCLEOTIDE SEQUENCE</scope>
    <source>
        <strain evidence="3">NIVA-4/92</strain>
    </source>
</reference>
<comment type="subcellular location">
    <subcellularLocation>
        <location evidence="1">Endoplasmic reticulum membrane</location>
    </subcellularLocation>
</comment>
<keyword evidence="1" id="KW-0378">Hydrolase</keyword>
<keyword evidence="1" id="KW-0472">Membrane</keyword>
<keyword evidence="4" id="KW-1185">Reference proteome</keyword>
<feature type="domain" description="GPI inositol-deacylase PGAP1-like alpha/beta" evidence="2">
    <location>
        <begin position="125"/>
        <end position="196"/>
    </location>
</feature>
<dbReference type="InterPro" id="IPR012908">
    <property type="entry name" value="PGAP1-ab_dom-like"/>
</dbReference>
<dbReference type="PANTHER" id="PTHR47909">
    <property type="entry name" value="ALPHA/BETA-HYDROLASES SUPERFAMILY PROTEIN"/>
    <property type="match status" value="1"/>
</dbReference>
<dbReference type="InterPro" id="IPR029058">
    <property type="entry name" value="AB_hydrolase_fold"/>
</dbReference>
<comment type="caution">
    <text evidence="3">The sequence shown here is derived from an EMBL/GenBank/DDBJ whole genome shotgun (WGS) entry which is preliminary data.</text>
</comment>
<gene>
    <name evidence="3" type="ORF">KFE25_008134</name>
</gene>
<dbReference type="Pfam" id="PF07819">
    <property type="entry name" value="PGAP1"/>
    <property type="match status" value="1"/>
</dbReference>
<comment type="similarity">
    <text evidence="1">Belongs to the GPI inositol-deacylase family.</text>
</comment>
<dbReference type="GO" id="GO:0015031">
    <property type="term" value="P:protein transport"/>
    <property type="evidence" value="ECO:0007669"/>
    <property type="project" value="UniProtKB-KW"/>
</dbReference>
<keyword evidence="1" id="KW-0256">Endoplasmic reticulum</keyword>
<evidence type="ECO:0000256" key="1">
    <source>
        <dbReference type="RuleBase" id="RU365011"/>
    </source>
</evidence>
<dbReference type="EC" id="3.1.-.-" evidence="1"/>
<dbReference type="OMA" id="GWISRIY"/>
<accession>A0A8J5XRU6</accession>
<dbReference type="OrthoDB" id="348976at2759"/>
<dbReference type="GO" id="GO:0005789">
    <property type="term" value="C:endoplasmic reticulum membrane"/>
    <property type="evidence" value="ECO:0007669"/>
    <property type="project" value="UniProtKB-SubCell"/>
</dbReference>
<dbReference type="Gene3D" id="3.40.50.1820">
    <property type="entry name" value="alpha/beta hydrolase"/>
    <property type="match status" value="1"/>
</dbReference>
<dbReference type="EMBL" id="JAGTXO010000007">
    <property type="protein sequence ID" value="KAG8466755.1"/>
    <property type="molecule type" value="Genomic_DNA"/>
</dbReference>
<dbReference type="GO" id="GO:0016788">
    <property type="term" value="F:hydrolase activity, acting on ester bonds"/>
    <property type="evidence" value="ECO:0007669"/>
    <property type="project" value="InterPro"/>
</dbReference>
<evidence type="ECO:0000313" key="3">
    <source>
        <dbReference type="EMBL" id="KAG8466755.1"/>
    </source>
</evidence>
<keyword evidence="1" id="KW-0653">Protein transport</keyword>